<keyword evidence="1" id="KW-0472">Membrane</keyword>
<feature type="transmembrane region" description="Helical" evidence="1">
    <location>
        <begin position="199"/>
        <end position="220"/>
    </location>
</feature>
<dbReference type="Proteomes" id="UP000541969">
    <property type="component" value="Unassembled WGS sequence"/>
</dbReference>
<reference evidence="2 3" key="1">
    <citation type="submission" date="2020-07" db="EMBL/GenBank/DDBJ databases">
        <title>Sequencing the genomes of 1000 actinobacteria strains.</title>
        <authorList>
            <person name="Klenk H.-P."/>
        </authorList>
    </citation>
    <scope>NUCLEOTIDE SEQUENCE [LARGE SCALE GENOMIC DNA]</scope>
    <source>
        <strain evidence="2 3">DSM 104001</strain>
    </source>
</reference>
<evidence type="ECO:0000313" key="2">
    <source>
        <dbReference type="EMBL" id="NYJ08440.1"/>
    </source>
</evidence>
<keyword evidence="1" id="KW-1133">Transmembrane helix</keyword>
<comment type="caution">
    <text evidence="2">The sequence shown here is derived from an EMBL/GenBank/DDBJ whole genome shotgun (WGS) entry which is preliminary data.</text>
</comment>
<evidence type="ECO:0000256" key="1">
    <source>
        <dbReference type="SAM" id="Phobius"/>
    </source>
</evidence>
<feature type="transmembrane region" description="Helical" evidence="1">
    <location>
        <begin position="156"/>
        <end position="178"/>
    </location>
</feature>
<feature type="transmembrane region" description="Helical" evidence="1">
    <location>
        <begin position="110"/>
        <end position="136"/>
    </location>
</feature>
<accession>A0A853CL02</accession>
<gene>
    <name evidence="2" type="ORF">GGQ55_004718</name>
</gene>
<proteinExistence type="predicted"/>
<sequence>MSSAERLRTEAELVAAEAVGRGHRHDPVLPGSGGPAGNARLTAWTGLVLLVLFAAELVTLLDVRGLISWHVALGVLLIPPALLKTASTGWRIVRYYAGARAYRQAGPPPLLLRVLGPLVVAATLALLGTGIVLIALGEERSRAAAIDWVGLHQAMFVVFAIVAGLHVLARLVPALALTTRRVRAHVGLPERVSGGGRRLALVLLSLAVAALATVLLLPLASDWGHGEERDRPPGVSAHR</sequence>
<dbReference type="EMBL" id="JACBZT010000001">
    <property type="protein sequence ID" value="NYJ08440.1"/>
    <property type="molecule type" value="Genomic_DNA"/>
</dbReference>
<keyword evidence="1" id="KW-0812">Transmembrane</keyword>
<dbReference type="AlphaFoldDB" id="A0A853CL02"/>
<protein>
    <submittedName>
        <fullName evidence="2">Uncharacterized membrane protein YhaH (DUF805 family)</fullName>
    </submittedName>
</protein>
<keyword evidence="3" id="KW-1185">Reference proteome</keyword>
<feature type="transmembrane region" description="Helical" evidence="1">
    <location>
        <begin position="41"/>
        <end position="61"/>
    </location>
</feature>
<dbReference type="RefSeq" id="WP_179721032.1">
    <property type="nucleotide sequence ID" value="NZ_JACBZT010000001.1"/>
</dbReference>
<feature type="transmembrane region" description="Helical" evidence="1">
    <location>
        <begin position="67"/>
        <end position="90"/>
    </location>
</feature>
<name>A0A853CL02_9ACTN</name>
<evidence type="ECO:0000313" key="3">
    <source>
        <dbReference type="Proteomes" id="UP000541969"/>
    </source>
</evidence>
<organism evidence="2 3">
    <name type="scientific">Petropleomorpha daqingensis</name>
    <dbReference type="NCBI Taxonomy" id="2026353"/>
    <lineage>
        <taxon>Bacteria</taxon>
        <taxon>Bacillati</taxon>
        <taxon>Actinomycetota</taxon>
        <taxon>Actinomycetes</taxon>
        <taxon>Geodermatophilales</taxon>
        <taxon>Geodermatophilaceae</taxon>
        <taxon>Petropleomorpha</taxon>
    </lineage>
</organism>